<evidence type="ECO:0000256" key="8">
    <source>
        <dbReference type="RuleBase" id="RU365088"/>
    </source>
</evidence>
<dbReference type="GO" id="GO:1990961">
    <property type="term" value="P:xenobiotic detoxification by transmembrane export across the plasma membrane"/>
    <property type="evidence" value="ECO:0007669"/>
    <property type="project" value="InterPro"/>
</dbReference>
<feature type="transmembrane region" description="Helical" evidence="8">
    <location>
        <begin position="38"/>
        <end position="56"/>
    </location>
</feature>
<dbReference type="CDD" id="cd17320">
    <property type="entry name" value="MFS_MdfA_MDR_like"/>
    <property type="match status" value="1"/>
</dbReference>
<dbReference type="SUPFAM" id="SSF103473">
    <property type="entry name" value="MFS general substrate transporter"/>
    <property type="match status" value="1"/>
</dbReference>
<feature type="transmembrane region" description="Helical" evidence="8">
    <location>
        <begin position="68"/>
        <end position="91"/>
    </location>
</feature>
<keyword evidence="7 8" id="KW-0472">Membrane</keyword>
<evidence type="ECO:0000256" key="4">
    <source>
        <dbReference type="ARBA" id="ARBA00022475"/>
    </source>
</evidence>
<evidence type="ECO:0000256" key="7">
    <source>
        <dbReference type="ARBA" id="ARBA00023136"/>
    </source>
</evidence>
<comment type="caution">
    <text evidence="10">The sequence shown here is derived from an EMBL/GenBank/DDBJ whole genome shotgun (WGS) entry which is preliminary data.</text>
</comment>
<evidence type="ECO:0000256" key="2">
    <source>
        <dbReference type="ARBA" id="ARBA00006236"/>
    </source>
</evidence>
<organism evidence="10 11">
    <name type="scientific">Staphylococcus auricularis</name>
    <dbReference type="NCBI Taxonomy" id="29379"/>
    <lineage>
        <taxon>Bacteria</taxon>
        <taxon>Bacillati</taxon>
        <taxon>Bacillota</taxon>
        <taxon>Bacilli</taxon>
        <taxon>Bacillales</taxon>
        <taxon>Staphylococcaceae</taxon>
        <taxon>Staphylococcus</taxon>
    </lineage>
</organism>
<comment type="subcellular location">
    <subcellularLocation>
        <location evidence="1 8">Cell membrane</location>
        <topology evidence="1 8">Multi-pass membrane protein</topology>
    </subcellularLocation>
</comment>
<dbReference type="Pfam" id="PF07690">
    <property type="entry name" value="MFS_1"/>
    <property type="match status" value="1"/>
</dbReference>
<evidence type="ECO:0000256" key="5">
    <source>
        <dbReference type="ARBA" id="ARBA00022692"/>
    </source>
</evidence>
<evidence type="ECO:0000259" key="9">
    <source>
        <dbReference type="PROSITE" id="PS50850"/>
    </source>
</evidence>
<sequence>MVIIVLGVMTTFGPLTIDMFSAALPNVQDDLGTTTSRVQLTMSFATIGLALGQFIFGPLSDIFGRKKVVLILIAVYTVATAIAAFTSGLGFLLALRFTQGLTGGGAIVIAKASISDTETGRTLARALASLLVVNGIITIAAPLLGGYALSIGNWRTIFIFLAVISVVIFIFSLLKMEETQTNTSDRVSFRSVFKDFGLLLKTPRFLMPMMLQGLTYLMLFCFASAAPFITQNIYHMTPQQFSVLMSINGIGLILMSQLVAFVVKYVPRNFLMILLTIVQLTGVALIIAVIVADLPVWLLSVGFTLNVCPVTGIGPLSFALAIEARTGSNGNAASLLGLFQFILGGTISPLVGLQGEASATPYLIVISITAVLIIVLEVFLTRNIHKSNTYVA</sequence>
<gene>
    <name evidence="10" type="ORF">CD158_04935</name>
</gene>
<keyword evidence="6 8" id="KW-1133">Transmembrane helix</keyword>
<evidence type="ECO:0000313" key="11">
    <source>
        <dbReference type="Proteomes" id="UP000242470"/>
    </source>
</evidence>
<name>A0AAP8PR22_9STAP</name>
<accession>A0AAP8PR22</accession>
<comment type="caution">
    <text evidence="8">Lacks conserved residue(s) required for the propagation of feature annotation.</text>
</comment>
<dbReference type="PANTHER" id="PTHR23502">
    <property type="entry name" value="MAJOR FACILITATOR SUPERFAMILY"/>
    <property type="match status" value="1"/>
</dbReference>
<feature type="transmembrane region" description="Helical" evidence="8">
    <location>
        <begin position="126"/>
        <end position="148"/>
    </location>
</feature>
<feature type="transmembrane region" description="Helical" evidence="8">
    <location>
        <begin position="297"/>
        <end position="321"/>
    </location>
</feature>
<feature type="transmembrane region" description="Helical" evidence="8">
    <location>
        <begin position="359"/>
        <end position="380"/>
    </location>
</feature>
<dbReference type="InterPro" id="IPR011701">
    <property type="entry name" value="MFS"/>
</dbReference>
<dbReference type="NCBIfam" id="TIGR00710">
    <property type="entry name" value="efflux_Bcr_CflA"/>
    <property type="match status" value="1"/>
</dbReference>
<evidence type="ECO:0000313" key="10">
    <source>
        <dbReference type="EMBL" id="PNZ68123.1"/>
    </source>
</evidence>
<feature type="transmembrane region" description="Helical" evidence="8">
    <location>
        <begin position="333"/>
        <end position="353"/>
    </location>
</feature>
<feature type="transmembrane region" description="Helical" evidence="8">
    <location>
        <begin position="97"/>
        <end position="114"/>
    </location>
</feature>
<reference evidence="10 11" key="1">
    <citation type="submission" date="2017-08" db="EMBL/GenBank/DDBJ databases">
        <title>Draft genome sequences of 64 type strains of genus Staph aureus.</title>
        <authorList>
            <person name="Cole K."/>
            <person name="Golubchik T."/>
            <person name="Russell J."/>
            <person name="Foster D."/>
            <person name="Llewelyn M."/>
            <person name="Wilson D."/>
            <person name="Crook D."/>
            <person name="Paul J."/>
        </authorList>
    </citation>
    <scope>NUCLEOTIDE SEQUENCE [LARGE SCALE GENOMIC DNA]</scope>
    <source>
        <strain evidence="10 11">NCTC 12101</strain>
    </source>
</reference>
<feature type="transmembrane region" description="Helical" evidence="8">
    <location>
        <begin position="154"/>
        <end position="174"/>
    </location>
</feature>
<dbReference type="PROSITE" id="PS50850">
    <property type="entry name" value="MFS"/>
    <property type="match status" value="1"/>
</dbReference>
<evidence type="ECO:0000256" key="3">
    <source>
        <dbReference type="ARBA" id="ARBA00022448"/>
    </source>
</evidence>
<proteinExistence type="inferred from homology"/>
<feature type="transmembrane region" description="Helical" evidence="8">
    <location>
        <begin position="241"/>
        <end position="263"/>
    </location>
</feature>
<keyword evidence="3 8" id="KW-0813">Transport</keyword>
<dbReference type="InterPro" id="IPR004812">
    <property type="entry name" value="Efflux_drug-R_Bcr/CmlA"/>
</dbReference>
<keyword evidence="5 8" id="KW-0812">Transmembrane</keyword>
<dbReference type="InterPro" id="IPR036259">
    <property type="entry name" value="MFS_trans_sf"/>
</dbReference>
<dbReference type="PANTHER" id="PTHR23502:SF132">
    <property type="entry name" value="POLYAMINE TRANSPORTER 2-RELATED"/>
    <property type="match status" value="1"/>
</dbReference>
<dbReference type="GO" id="GO:0005886">
    <property type="term" value="C:plasma membrane"/>
    <property type="evidence" value="ECO:0007669"/>
    <property type="project" value="UniProtKB-SubCell"/>
</dbReference>
<dbReference type="Gene3D" id="1.20.1720.10">
    <property type="entry name" value="Multidrug resistance protein D"/>
    <property type="match status" value="1"/>
</dbReference>
<dbReference type="InterPro" id="IPR020846">
    <property type="entry name" value="MFS_dom"/>
</dbReference>
<feature type="transmembrane region" description="Helical" evidence="8">
    <location>
        <begin position="209"/>
        <end position="229"/>
    </location>
</feature>
<feature type="transmembrane region" description="Helical" evidence="8">
    <location>
        <begin position="270"/>
        <end position="291"/>
    </location>
</feature>
<dbReference type="AlphaFoldDB" id="A0AAP8PR22"/>
<dbReference type="GO" id="GO:0042910">
    <property type="term" value="F:xenobiotic transmembrane transporter activity"/>
    <property type="evidence" value="ECO:0007669"/>
    <property type="project" value="InterPro"/>
</dbReference>
<dbReference type="EMBL" id="PPQW01000021">
    <property type="protein sequence ID" value="PNZ68123.1"/>
    <property type="molecule type" value="Genomic_DNA"/>
</dbReference>
<feature type="domain" description="Major facilitator superfamily (MFS) profile" evidence="9">
    <location>
        <begin position="1"/>
        <end position="385"/>
    </location>
</feature>
<protein>
    <recommendedName>
        <fullName evidence="8">Bcr/CflA family efflux transporter</fullName>
    </recommendedName>
</protein>
<dbReference type="Proteomes" id="UP000242470">
    <property type="component" value="Unassembled WGS sequence"/>
</dbReference>
<evidence type="ECO:0000256" key="1">
    <source>
        <dbReference type="ARBA" id="ARBA00004651"/>
    </source>
</evidence>
<keyword evidence="4 8" id="KW-1003">Cell membrane</keyword>
<comment type="similarity">
    <text evidence="2 8">Belongs to the major facilitator superfamily. Bcr/CmlA family.</text>
</comment>
<evidence type="ECO:0000256" key="6">
    <source>
        <dbReference type="ARBA" id="ARBA00022989"/>
    </source>
</evidence>